<protein>
    <submittedName>
        <fullName evidence="3">CPBP family intramembrane metalloprotease</fullName>
    </submittedName>
</protein>
<feature type="transmembrane region" description="Helical" evidence="1">
    <location>
        <begin position="172"/>
        <end position="193"/>
    </location>
</feature>
<keyword evidence="1" id="KW-0472">Membrane</keyword>
<dbReference type="Proteomes" id="UP000315995">
    <property type="component" value="Chromosome"/>
</dbReference>
<proteinExistence type="predicted"/>
<name>A0A4Y6PSB3_PERCE</name>
<dbReference type="GO" id="GO:0008237">
    <property type="term" value="F:metallopeptidase activity"/>
    <property type="evidence" value="ECO:0007669"/>
    <property type="project" value="UniProtKB-KW"/>
</dbReference>
<feature type="transmembrane region" description="Helical" evidence="1">
    <location>
        <begin position="60"/>
        <end position="81"/>
    </location>
</feature>
<keyword evidence="3" id="KW-0482">Metalloprotease</keyword>
<dbReference type="GO" id="GO:0080120">
    <property type="term" value="P:CAAX-box protein maturation"/>
    <property type="evidence" value="ECO:0007669"/>
    <property type="project" value="UniProtKB-ARBA"/>
</dbReference>
<dbReference type="EMBL" id="CP041186">
    <property type="protein sequence ID" value="QDG51198.1"/>
    <property type="molecule type" value="Genomic_DNA"/>
</dbReference>
<evidence type="ECO:0000259" key="2">
    <source>
        <dbReference type="Pfam" id="PF02517"/>
    </source>
</evidence>
<accession>A0A4Y6PSB3</accession>
<feature type="transmembrane region" description="Helical" evidence="1">
    <location>
        <begin position="101"/>
        <end position="118"/>
    </location>
</feature>
<dbReference type="AlphaFoldDB" id="A0A4Y6PSB3"/>
<reference evidence="3 4" key="1">
    <citation type="submission" date="2019-06" db="EMBL/GenBank/DDBJ databases">
        <title>Persicimonas caeni gen. nov., sp. nov., a predatory bacterium isolated from solar saltern.</title>
        <authorList>
            <person name="Wang S."/>
        </authorList>
    </citation>
    <scope>NUCLEOTIDE SEQUENCE [LARGE SCALE GENOMIC DNA]</scope>
    <source>
        <strain evidence="3 4">YN101</strain>
    </source>
</reference>
<keyword evidence="1" id="KW-1133">Transmembrane helix</keyword>
<keyword evidence="3" id="KW-0645">Protease</keyword>
<accession>A0A5B8Y9P5</accession>
<keyword evidence="3" id="KW-0378">Hydrolase</keyword>
<evidence type="ECO:0000313" key="3">
    <source>
        <dbReference type="EMBL" id="QDG51198.1"/>
    </source>
</evidence>
<gene>
    <name evidence="3" type="ORF">FIV42_10740</name>
</gene>
<dbReference type="Pfam" id="PF02517">
    <property type="entry name" value="Rce1-like"/>
    <property type="match status" value="1"/>
</dbReference>
<feature type="transmembrane region" description="Helical" evidence="1">
    <location>
        <begin position="138"/>
        <end position="165"/>
    </location>
</feature>
<keyword evidence="1" id="KW-0812">Transmembrane</keyword>
<dbReference type="GO" id="GO:0006508">
    <property type="term" value="P:proteolysis"/>
    <property type="evidence" value="ECO:0007669"/>
    <property type="project" value="UniProtKB-KW"/>
</dbReference>
<keyword evidence="4" id="KW-1185">Reference proteome</keyword>
<sequence>MKMKEAVKTYLDKTRDLPTSVILVFPLFVLYQLGLLATGGVRNGVDFVTDVLMALAGHNFWNYFLINLGILIAFGLSLIWLRKKGEFNPKLWPKVIAESTVYAFFFGAAVIGMMRGLGLDVLLASGAGAVEYGVFDSLVLSIGAGLYEELVFRLFLMGGMFYAGVKWVKWPAWLAATTAVLVSSLLFSAVHYIGSLGDPFELGSFTYRFFAGVLLAVIFYLRGFAVAVYTHAIYDVIVMVFR</sequence>
<evidence type="ECO:0000256" key="1">
    <source>
        <dbReference type="SAM" id="Phobius"/>
    </source>
</evidence>
<dbReference type="InterPro" id="IPR003675">
    <property type="entry name" value="Rce1/LyrA-like_dom"/>
</dbReference>
<evidence type="ECO:0000313" key="4">
    <source>
        <dbReference type="Proteomes" id="UP000315995"/>
    </source>
</evidence>
<feature type="domain" description="CAAX prenyl protease 2/Lysostaphin resistance protein A-like" evidence="2">
    <location>
        <begin position="134"/>
        <end position="237"/>
    </location>
</feature>
<organism evidence="3 4">
    <name type="scientific">Persicimonas caeni</name>
    <dbReference type="NCBI Taxonomy" id="2292766"/>
    <lineage>
        <taxon>Bacteria</taxon>
        <taxon>Deltaproteobacteria</taxon>
        <taxon>Bradymonadales</taxon>
        <taxon>Bradymonadaceae</taxon>
        <taxon>Persicimonas</taxon>
    </lineage>
</organism>
<dbReference type="GO" id="GO:0004175">
    <property type="term" value="F:endopeptidase activity"/>
    <property type="evidence" value="ECO:0007669"/>
    <property type="project" value="UniProtKB-ARBA"/>
</dbReference>
<feature type="transmembrane region" description="Helical" evidence="1">
    <location>
        <begin position="205"/>
        <end position="229"/>
    </location>
</feature>
<feature type="transmembrane region" description="Helical" evidence="1">
    <location>
        <begin position="21"/>
        <end position="40"/>
    </location>
</feature>
<dbReference type="OrthoDB" id="9814348at2"/>